<keyword evidence="3" id="KW-1185">Reference proteome</keyword>
<dbReference type="Proteomes" id="UP000748752">
    <property type="component" value="Unassembled WGS sequence"/>
</dbReference>
<evidence type="ECO:0000313" key="3">
    <source>
        <dbReference type="Proteomes" id="UP000748752"/>
    </source>
</evidence>
<name>A0ABS1CEW2_9GAMM</name>
<reference evidence="2 3" key="1">
    <citation type="journal article" date="2020" name="Microorganisms">
        <title>Osmotic Adaptation and Compatible Solute Biosynthesis of Phototrophic Bacteria as Revealed from Genome Analyses.</title>
        <authorList>
            <person name="Imhoff J.F."/>
            <person name="Rahn T."/>
            <person name="Kunzel S."/>
            <person name="Keller A."/>
            <person name="Neulinger S.C."/>
        </authorList>
    </citation>
    <scope>NUCLEOTIDE SEQUENCE [LARGE SCALE GENOMIC DNA]</scope>
    <source>
        <strain evidence="2 3">DSM 6210</strain>
    </source>
</reference>
<protein>
    <submittedName>
        <fullName evidence="2">Uncharacterized protein</fullName>
    </submittedName>
</protein>
<accession>A0ABS1CEW2</accession>
<dbReference type="EMBL" id="NRRV01000011">
    <property type="protein sequence ID" value="MBK1630434.1"/>
    <property type="molecule type" value="Genomic_DNA"/>
</dbReference>
<feature type="region of interest" description="Disordered" evidence="1">
    <location>
        <begin position="51"/>
        <end position="86"/>
    </location>
</feature>
<dbReference type="RefSeq" id="WP_200235267.1">
    <property type="nucleotide sequence ID" value="NZ_NRRV01000011.1"/>
</dbReference>
<gene>
    <name evidence="2" type="ORF">CKO31_06675</name>
</gene>
<evidence type="ECO:0000313" key="2">
    <source>
        <dbReference type="EMBL" id="MBK1630434.1"/>
    </source>
</evidence>
<comment type="caution">
    <text evidence="2">The sequence shown here is derived from an EMBL/GenBank/DDBJ whole genome shotgun (WGS) entry which is preliminary data.</text>
</comment>
<organism evidence="2 3">
    <name type="scientific">Thiohalocapsa halophila</name>
    <dbReference type="NCBI Taxonomy" id="69359"/>
    <lineage>
        <taxon>Bacteria</taxon>
        <taxon>Pseudomonadati</taxon>
        <taxon>Pseudomonadota</taxon>
        <taxon>Gammaproteobacteria</taxon>
        <taxon>Chromatiales</taxon>
        <taxon>Chromatiaceae</taxon>
        <taxon>Thiohalocapsa</taxon>
    </lineage>
</organism>
<sequence length="86" mass="9423">MLAEVLGLEVDDAHSLTNRMHERRPRDMTRAEVEAGLEAFPPLVRVVEEIREGSPDAVSVGAKKPPERPRPGTAKSPARTAGARER</sequence>
<proteinExistence type="predicted"/>
<evidence type="ECO:0000256" key="1">
    <source>
        <dbReference type="SAM" id="MobiDB-lite"/>
    </source>
</evidence>